<feature type="compositionally biased region" description="Acidic residues" evidence="6">
    <location>
        <begin position="273"/>
        <end position="282"/>
    </location>
</feature>
<dbReference type="GO" id="GO:0005634">
    <property type="term" value="C:nucleus"/>
    <property type="evidence" value="ECO:0007669"/>
    <property type="project" value="TreeGrafter"/>
</dbReference>
<feature type="compositionally biased region" description="Low complexity" evidence="6">
    <location>
        <begin position="283"/>
        <end position="296"/>
    </location>
</feature>
<dbReference type="Proteomes" id="UP000572268">
    <property type="component" value="Unassembled WGS sequence"/>
</dbReference>
<dbReference type="InterPro" id="IPR036753">
    <property type="entry name" value="ARPC3_sf"/>
</dbReference>
<protein>
    <recommendedName>
        <fullName evidence="7">J domain-containing protein</fullName>
    </recommendedName>
</protein>
<feature type="compositionally biased region" description="Low complexity" evidence="6">
    <location>
        <begin position="247"/>
        <end position="270"/>
    </location>
</feature>
<dbReference type="GO" id="GO:0051082">
    <property type="term" value="F:unfolded protein binding"/>
    <property type="evidence" value="ECO:0007669"/>
    <property type="project" value="TreeGrafter"/>
</dbReference>
<evidence type="ECO:0000313" key="9">
    <source>
        <dbReference type="Proteomes" id="UP000572268"/>
    </source>
</evidence>
<evidence type="ECO:0000256" key="4">
    <source>
        <dbReference type="ARBA" id="ARBA00023203"/>
    </source>
</evidence>
<feature type="region of interest" description="Disordered" evidence="6">
    <location>
        <begin position="159"/>
        <end position="304"/>
    </location>
</feature>
<dbReference type="GO" id="GO:0030833">
    <property type="term" value="P:regulation of actin filament polymerization"/>
    <property type="evidence" value="ECO:0007669"/>
    <property type="project" value="InterPro"/>
</dbReference>
<comment type="caution">
    <text evidence="8">The sequence shown here is derived from an EMBL/GenBank/DDBJ whole genome shotgun (WGS) entry which is preliminary data.</text>
</comment>
<comment type="subcellular location">
    <subcellularLocation>
        <location evidence="1">Cytoplasm</location>
        <location evidence="1">Cytoskeleton</location>
    </subcellularLocation>
</comment>
<dbReference type="AlphaFoldDB" id="A0A7J6MUI5"/>
<keyword evidence="5" id="KW-0206">Cytoskeleton</keyword>
<dbReference type="InterPro" id="IPR018253">
    <property type="entry name" value="DnaJ_domain_CS"/>
</dbReference>
<organism evidence="8 9">
    <name type="scientific">Perkinsus olseni</name>
    <name type="common">Perkinsus atlanticus</name>
    <dbReference type="NCBI Taxonomy" id="32597"/>
    <lineage>
        <taxon>Eukaryota</taxon>
        <taxon>Sar</taxon>
        <taxon>Alveolata</taxon>
        <taxon>Perkinsozoa</taxon>
        <taxon>Perkinsea</taxon>
        <taxon>Perkinsida</taxon>
        <taxon>Perkinsidae</taxon>
        <taxon>Perkinsus</taxon>
    </lineage>
</organism>
<dbReference type="PANTHER" id="PTHR43948:SF10">
    <property type="entry name" value="MRJ, ISOFORM E"/>
    <property type="match status" value="1"/>
</dbReference>
<dbReference type="Pfam" id="PF04062">
    <property type="entry name" value="P21-Arc"/>
    <property type="match status" value="1"/>
</dbReference>
<dbReference type="InterPro" id="IPR007204">
    <property type="entry name" value="ARPC3"/>
</dbReference>
<dbReference type="PROSITE" id="PS50076">
    <property type="entry name" value="DNAJ_2"/>
    <property type="match status" value="1"/>
</dbReference>
<sequence length="932" mass="103303">MIRSQVINMNAVGKGRGGKGGKGVGKGKGGGVPLAKKGGPPWRGGKGLPIANVVAAPRKPPKPSLPEVDLFLDSQEPATAEQLRKEDRMIRKQMYGNLYDMPPMRRERIEPLQNGFRMLPSRPRDDGDLSSGDETAAYVRVVPAVPTCPEEALGYLPLQLKPRPRHRHPAIDPGRKRRFGALREEKEEKRKENRRRKEKERAKKKKERAKKKKKKSSKAKSVPGGSGGNKVGDDGTDNIREDDEQSGSELASLDSSASSSDGSSNNSSKDGSSEDQESDDTVSESSSESSPSSSSSSEEEKQAKSVYVPNEIADSYTQTLQPPELPPPFGNLPGMLNALRLPSLMLYHSHQAEWLSSLKVRCRYVCGVPILPVKSNTRNSSVPSVEGDWKQQEPGYLDIVDEALKAFRLDILALGTYRGGDGGSHLRDRFRTMDNCDRVMTYLMIWIHRCLCLTLDAMQNHDTEGDAKDMADGSGTSDSGKLSKDKLLWILKDASIDADKGGESINDWKRTLLLLREETDLSKISSDDLEDLGAYFLHLRNITVDRLVRRHLYKGDREGVPSKCWLQYSALGLTRSASEVEIKKAYRQQALRWHPDKNQDIIEEATERFQQIGKAYEILGDSQKRRRYDLEGTIEGEEAFEHQNMSDFMNLFAAAMSGGFMGPGMFFAGGGGGGGMFGGPQFYEVDSEDDDDDDEDDEVIFLDELLGGFGAHRSRRGRDAAEEFISAMVLDELLRGGLHRRGRYDDDDDDDEDWETVEDDEDEDEDEDDGPLLEALFLDHFAHPVTNRTTRGGAMKFKCGVCRCCGGGPTGSAGKTYNENGIHRHVTEDHKDWLKRFEAIIKEDAADIFDLDDDLIEDALDTVGKEMGRSKSTSPRRKAQPERKNSSSSSSIGIPAEKVSPPSTTASSGGGGESKNARRRHNQQKRHKKGRK</sequence>
<dbReference type="PRINTS" id="PR00625">
    <property type="entry name" value="JDOMAIN"/>
</dbReference>
<comment type="similarity">
    <text evidence="2">Belongs to the ARPC3 family.</text>
</comment>
<evidence type="ECO:0000256" key="3">
    <source>
        <dbReference type="ARBA" id="ARBA00022490"/>
    </source>
</evidence>
<proteinExistence type="inferred from homology"/>
<accession>A0A7J6MUI5</accession>
<evidence type="ECO:0000256" key="1">
    <source>
        <dbReference type="ARBA" id="ARBA00004245"/>
    </source>
</evidence>
<evidence type="ECO:0000256" key="5">
    <source>
        <dbReference type="ARBA" id="ARBA00023212"/>
    </source>
</evidence>
<evidence type="ECO:0000313" key="8">
    <source>
        <dbReference type="EMBL" id="KAF4675265.1"/>
    </source>
</evidence>
<dbReference type="SUPFAM" id="SSF69060">
    <property type="entry name" value="Arp2/3 complex 21 kDa subunit ARPC3"/>
    <property type="match status" value="1"/>
</dbReference>
<keyword evidence="3" id="KW-0963">Cytoplasm</keyword>
<dbReference type="Gene3D" id="1.10.1760.10">
    <property type="entry name" value="Actin-related protein 2/3 complex subunit 3"/>
    <property type="match status" value="1"/>
</dbReference>
<feature type="region of interest" description="Disordered" evidence="6">
    <location>
        <begin position="865"/>
        <end position="932"/>
    </location>
</feature>
<reference evidence="8 9" key="1">
    <citation type="submission" date="2020-04" db="EMBL/GenBank/DDBJ databases">
        <title>Perkinsus olseni comparative genomics.</title>
        <authorList>
            <person name="Bogema D.R."/>
        </authorList>
    </citation>
    <scope>NUCLEOTIDE SEQUENCE [LARGE SCALE GENOMIC DNA]</scope>
    <source>
        <strain evidence="8">ATCC PRA-31</strain>
    </source>
</reference>
<feature type="compositionally biased region" description="Gly residues" evidence="6">
    <location>
        <begin position="14"/>
        <end position="32"/>
    </location>
</feature>
<evidence type="ECO:0000259" key="7">
    <source>
        <dbReference type="PROSITE" id="PS50076"/>
    </source>
</evidence>
<feature type="compositionally biased region" description="Acidic residues" evidence="6">
    <location>
        <begin position="745"/>
        <end position="769"/>
    </location>
</feature>
<dbReference type="GO" id="GO:0051087">
    <property type="term" value="F:protein-folding chaperone binding"/>
    <property type="evidence" value="ECO:0007669"/>
    <property type="project" value="TreeGrafter"/>
</dbReference>
<name>A0A7J6MUI5_PEROL</name>
<dbReference type="EMBL" id="JABANN010000017">
    <property type="protein sequence ID" value="KAF4675265.1"/>
    <property type="molecule type" value="Genomic_DNA"/>
</dbReference>
<dbReference type="Gene3D" id="1.10.287.110">
    <property type="entry name" value="DnaJ domain"/>
    <property type="match status" value="1"/>
</dbReference>
<dbReference type="GO" id="GO:0034314">
    <property type="term" value="P:Arp2/3 complex-mediated actin nucleation"/>
    <property type="evidence" value="ECO:0007669"/>
    <property type="project" value="InterPro"/>
</dbReference>
<keyword evidence="4" id="KW-0009">Actin-binding</keyword>
<feature type="compositionally biased region" description="Basic and acidic residues" evidence="6">
    <location>
        <begin position="181"/>
        <end position="191"/>
    </location>
</feature>
<evidence type="ECO:0000256" key="6">
    <source>
        <dbReference type="SAM" id="MobiDB-lite"/>
    </source>
</evidence>
<dbReference type="InterPro" id="IPR001623">
    <property type="entry name" value="DnaJ_domain"/>
</dbReference>
<dbReference type="GO" id="GO:0005885">
    <property type="term" value="C:Arp2/3 protein complex"/>
    <property type="evidence" value="ECO:0007669"/>
    <property type="project" value="InterPro"/>
</dbReference>
<dbReference type="PANTHER" id="PTHR43948">
    <property type="entry name" value="DNAJ HOMOLOG SUBFAMILY B"/>
    <property type="match status" value="1"/>
</dbReference>
<dbReference type="PROSITE" id="PS00636">
    <property type="entry name" value="DNAJ_1"/>
    <property type="match status" value="1"/>
</dbReference>
<dbReference type="InterPro" id="IPR036869">
    <property type="entry name" value="J_dom_sf"/>
</dbReference>
<dbReference type="Pfam" id="PF00226">
    <property type="entry name" value="DnaJ"/>
    <property type="match status" value="1"/>
</dbReference>
<dbReference type="CDD" id="cd06257">
    <property type="entry name" value="DnaJ"/>
    <property type="match status" value="1"/>
</dbReference>
<feature type="compositionally biased region" description="Basic residues" evidence="6">
    <location>
        <begin position="192"/>
        <end position="218"/>
    </location>
</feature>
<feature type="domain" description="J" evidence="7">
    <location>
        <begin position="566"/>
        <end position="632"/>
    </location>
</feature>
<dbReference type="SMART" id="SM00271">
    <property type="entry name" value="DnaJ"/>
    <property type="match status" value="1"/>
</dbReference>
<evidence type="ECO:0000256" key="2">
    <source>
        <dbReference type="ARBA" id="ARBA00010856"/>
    </source>
</evidence>
<dbReference type="GO" id="GO:0005737">
    <property type="term" value="C:cytoplasm"/>
    <property type="evidence" value="ECO:0007669"/>
    <property type="project" value="TreeGrafter"/>
</dbReference>
<feature type="compositionally biased region" description="Basic residues" evidence="6">
    <location>
        <begin position="917"/>
        <end position="932"/>
    </location>
</feature>
<feature type="region of interest" description="Disordered" evidence="6">
    <location>
        <begin position="741"/>
        <end position="769"/>
    </location>
</feature>
<dbReference type="GO" id="GO:0044183">
    <property type="term" value="F:protein folding chaperone"/>
    <property type="evidence" value="ECO:0007669"/>
    <property type="project" value="TreeGrafter"/>
</dbReference>
<gene>
    <name evidence="8" type="ORF">FOL46_002205</name>
</gene>
<feature type="region of interest" description="Disordered" evidence="6">
    <location>
        <begin position="1"/>
        <end position="48"/>
    </location>
</feature>
<dbReference type="GO" id="GO:0003779">
    <property type="term" value="F:actin binding"/>
    <property type="evidence" value="ECO:0007669"/>
    <property type="project" value="UniProtKB-KW"/>
</dbReference>
<dbReference type="SUPFAM" id="SSF46565">
    <property type="entry name" value="Chaperone J-domain"/>
    <property type="match status" value="1"/>
</dbReference>